<accession>A0AAD4G8J4</accession>
<gene>
    <name evidence="2" type="ORF">L210DRAFT_865759</name>
</gene>
<dbReference type="SUPFAM" id="SSF56112">
    <property type="entry name" value="Protein kinase-like (PK-like)"/>
    <property type="match status" value="1"/>
</dbReference>
<dbReference type="AlphaFoldDB" id="A0AAD4G8J4"/>
<dbReference type="Proteomes" id="UP001194468">
    <property type="component" value="Unassembled WGS sequence"/>
</dbReference>
<name>A0AAD4G8J4_BOLED</name>
<dbReference type="Gene3D" id="1.10.510.10">
    <property type="entry name" value="Transferase(Phosphotransferase) domain 1"/>
    <property type="match status" value="1"/>
</dbReference>
<comment type="caution">
    <text evidence="2">The sequence shown here is derived from an EMBL/GenBank/DDBJ whole genome shotgun (WGS) entry which is preliminary data.</text>
</comment>
<proteinExistence type="predicted"/>
<feature type="non-terminal residue" evidence="2">
    <location>
        <position position="1"/>
    </location>
</feature>
<keyword evidence="3" id="KW-1185">Reference proteome</keyword>
<feature type="domain" description="Protein kinase" evidence="1">
    <location>
        <begin position="1"/>
        <end position="93"/>
    </location>
</feature>
<dbReference type="InterPro" id="IPR011009">
    <property type="entry name" value="Kinase-like_dom_sf"/>
</dbReference>
<dbReference type="InterPro" id="IPR040976">
    <property type="entry name" value="Pkinase_fungal"/>
</dbReference>
<reference evidence="2" key="2">
    <citation type="journal article" date="2020" name="Nat. Commun.">
        <title>Large-scale genome sequencing of mycorrhizal fungi provides insights into the early evolution of symbiotic traits.</title>
        <authorList>
            <person name="Miyauchi S."/>
            <person name="Kiss E."/>
            <person name="Kuo A."/>
            <person name="Drula E."/>
            <person name="Kohler A."/>
            <person name="Sanchez-Garcia M."/>
            <person name="Morin E."/>
            <person name="Andreopoulos B."/>
            <person name="Barry K.W."/>
            <person name="Bonito G."/>
            <person name="Buee M."/>
            <person name="Carver A."/>
            <person name="Chen C."/>
            <person name="Cichocki N."/>
            <person name="Clum A."/>
            <person name="Culley D."/>
            <person name="Crous P.W."/>
            <person name="Fauchery L."/>
            <person name="Girlanda M."/>
            <person name="Hayes R.D."/>
            <person name="Keri Z."/>
            <person name="LaButti K."/>
            <person name="Lipzen A."/>
            <person name="Lombard V."/>
            <person name="Magnuson J."/>
            <person name="Maillard F."/>
            <person name="Murat C."/>
            <person name="Nolan M."/>
            <person name="Ohm R.A."/>
            <person name="Pangilinan J."/>
            <person name="Pereira M.F."/>
            <person name="Perotto S."/>
            <person name="Peter M."/>
            <person name="Pfister S."/>
            <person name="Riley R."/>
            <person name="Sitrit Y."/>
            <person name="Stielow J.B."/>
            <person name="Szollosi G."/>
            <person name="Zifcakova L."/>
            <person name="Stursova M."/>
            <person name="Spatafora J.W."/>
            <person name="Tedersoo L."/>
            <person name="Vaario L.M."/>
            <person name="Yamada A."/>
            <person name="Yan M."/>
            <person name="Wang P."/>
            <person name="Xu J."/>
            <person name="Bruns T."/>
            <person name="Baldrian P."/>
            <person name="Vilgalys R."/>
            <person name="Dunand C."/>
            <person name="Henrissat B."/>
            <person name="Grigoriev I.V."/>
            <person name="Hibbett D."/>
            <person name="Nagy L.G."/>
            <person name="Martin F.M."/>
        </authorList>
    </citation>
    <scope>NUCLEOTIDE SEQUENCE</scope>
    <source>
        <strain evidence="2">BED1</strain>
    </source>
</reference>
<dbReference type="PROSITE" id="PS50011">
    <property type="entry name" value="PROTEIN_KINASE_DOM"/>
    <property type="match status" value="1"/>
</dbReference>
<evidence type="ECO:0000313" key="2">
    <source>
        <dbReference type="EMBL" id="KAF8428417.1"/>
    </source>
</evidence>
<dbReference type="GO" id="GO:0004672">
    <property type="term" value="F:protein kinase activity"/>
    <property type="evidence" value="ECO:0007669"/>
    <property type="project" value="InterPro"/>
</dbReference>
<evidence type="ECO:0000259" key="1">
    <source>
        <dbReference type="PROSITE" id="PS50011"/>
    </source>
</evidence>
<organism evidence="2 3">
    <name type="scientific">Boletus edulis BED1</name>
    <dbReference type="NCBI Taxonomy" id="1328754"/>
    <lineage>
        <taxon>Eukaryota</taxon>
        <taxon>Fungi</taxon>
        <taxon>Dikarya</taxon>
        <taxon>Basidiomycota</taxon>
        <taxon>Agaricomycotina</taxon>
        <taxon>Agaricomycetes</taxon>
        <taxon>Agaricomycetidae</taxon>
        <taxon>Boletales</taxon>
        <taxon>Boletineae</taxon>
        <taxon>Boletaceae</taxon>
        <taxon>Boletoideae</taxon>
        <taxon>Boletus</taxon>
    </lineage>
</organism>
<reference evidence="2" key="1">
    <citation type="submission" date="2019-10" db="EMBL/GenBank/DDBJ databases">
        <authorList>
            <consortium name="DOE Joint Genome Institute"/>
            <person name="Kuo A."/>
            <person name="Miyauchi S."/>
            <person name="Kiss E."/>
            <person name="Drula E."/>
            <person name="Kohler A."/>
            <person name="Sanchez-Garcia M."/>
            <person name="Andreopoulos B."/>
            <person name="Barry K.W."/>
            <person name="Bonito G."/>
            <person name="Buee M."/>
            <person name="Carver A."/>
            <person name="Chen C."/>
            <person name="Cichocki N."/>
            <person name="Clum A."/>
            <person name="Culley D."/>
            <person name="Crous P.W."/>
            <person name="Fauchery L."/>
            <person name="Girlanda M."/>
            <person name="Hayes R."/>
            <person name="Keri Z."/>
            <person name="LaButti K."/>
            <person name="Lipzen A."/>
            <person name="Lombard V."/>
            <person name="Magnuson J."/>
            <person name="Maillard F."/>
            <person name="Morin E."/>
            <person name="Murat C."/>
            <person name="Nolan M."/>
            <person name="Ohm R."/>
            <person name="Pangilinan J."/>
            <person name="Pereira M."/>
            <person name="Perotto S."/>
            <person name="Peter M."/>
            <person name="Riley R."/>
            <person name="Sitrit Y."/>
            <person name="Stielow B."/>
            <person name="Szollosi G."/>
            <person name="Zifcakova L."/>
            <person name="Stursova M."/>
            <person name="Spatafora J.W."/>
            <person name="Tedersoo L."/>
            <person name="Vaario L.-M."/>
            <person name="Yamada A."/>
            <person name="Yan M."/>
            <person name="Wang P."/>
            <person name="Xu J."/>
            <person name="Bruns T."/>
            <person name="Baldrian P."/>
            <person name="Vilgalys R."/>
            <person name="Henrissat B."/>
            <person name="Grigoriev I.V."/>
            <person name="Hibbett D."/>
            <person name="Nagy L.G."/>
            <person name="Martin F.M."/>
        </authorList>
    </citation>
    <scope>NUCLEOTIDE SEQUENCE</scope>
    <source>
        <strain evidence="2">BED1</strain>
    </source>
</reference>
<dbReference type="EMBL" id="WHUW01000074">
    <property type="protein sequence ID" value="KAF8428417.1"/>
    <property type="molecule type" value="Genomic_DNA"/>
</dbReference>
<evidence type="ECO:0000313" key="3">
    <source>
        <dbReference type="Proteomes" id="UP001194468"/>
    </source>
</evidence>
<protein>
    <recommendedName>
        <fullName evidence="1">Protein kinase domain-containing protein</fullName>
    </recommendedName>
</protein>
<dbReference type="InterPro" id="IPR000719">
    <property type="entry name" value="Prot_kinase_dom"/>
</dbReference>
<sequence>KAHAHAVEHAKILRLDISAGNIVLTDEGKGLLIDWELAKMTNEHGSRRPDRRSHGKLSRGTWQFMSANLLCHPGKMHTLLELFRAAKMPGLTR</sequence>
<dbReference type="GO" id="GO:0005524">
    <property type="term" value="F:ATP binding"/>
    <property type="evidence" value="ECO:0007669"/>
    <property type="project" value="InterPro"/>
</dbReference>
<dbReference type="Pfam" id="PF17667">
    <property type="entry name" value="Pkinase_fungal"/>
    <property type="match status" value="1"/>
</dbReference>